<gene>
    <name evidence="2" type="ORF">M413DRAFT_449265</name>
</gene>
<name>A0A0C2Y584_HEBCY</name>
<keyword evidence="3" id="KW-1185">Reference proteome</keyword>
<dbReference type="HOGENOM" id="CLU_2638339_0_0_1"/>
<proteinExistence type="predicted"/>
<reference evidence="2 3" key="1">
    <citation type="submission" date="2014-04" db="EMBL/GenBank/DDBJ databases">
        <authorList>
            <consortium name="DOE Joint Genome Institute"/>
            <person name="Kuo A."/>
            <person name="Gay G."/>
            <person name="Dore J."/>
            <person name="Kohler A."/>
            <person name="Nagy L.G."/>
            <person name="Floudas D."/>
            <person name="Copeland A."/>
            <person name="Barry K.W."/>
            <person name="Cichocki N."/>
            <person name="Veneault-Fourrey C."/>
            <person name="LaButti K."/>
            <person name="Lindquist E.A."/>
            <person name="Lipzen A."/>
            <person name="Lundell T."/>
            <person name="Morin E."/>
            <person name="Murat C."/>
            <person name="Sun H."/>
            <person name="Tunlid A."/>
            <person name="Henrissat B."/>
            <person name="Grigoriev I.V."/>
            <person name="Hibbett D.S."/>
            <person name="Martin F."/>
            <person name="Nordberg H.P."/>
            <person name="Cantor M.N."/>
            <person name="Hua S.X."/>
        </authorList>
    </citation>
    <scope>NUCLEOTIDE SEQUENCE [LARGE SCALE GENOMIC DNA]</scope>
    <source>
        <strain evidence="3">h7</strain>
    </source>
</reference>
<evidence type="ECO:0000313" key="2">
    <source>
        <dbReference type="EMBL" id="KIM36202.1"/>
    </source>
</evidence>
<feature type="region of interest" description="Disordered" evidence="1">
    <location>
        <begin position="1"/>
        <end position="27"/>
    </location>
</feature>
<evidence type="ECO:0000313" key="3">
    <source>
        <dbReference type="Proteomes" id="UP000053424"/>
    </source>
</evidence>
<evidence type="ECO:0000256" key="1">
    <source>
        <dbReference type="SAM" id="MobiDB-lite"/>
    </source>
</evidence>
<dbReference type="EMBL" id="KN831807">
    <property type="protein sequence ID" value="KIM36202.1"/>
    <property type="molecule type" value="Genomic_DNA"/>
</dbReference>
<protein>
    <submittedName>
        <fullName evidence="2">Uncharacterized protein</fullName>
    </submittedName>
</protein>
<dbReference type="AlphaFoldDB" id="A0A0C2Y584"/>
<reference evidence="3" key="2">
    <citation type="submission" date="2015-01" db="EMBL/GenBank/DDBJ databases">
        <title>Evolutionary Origins and Diversification of the Mycorrhizal Mutualists.</title>
        <authorList>
            <consortium name="DOE Joint Genome Institute"/>
            <consortium name="Mycorrhizal Genomics Consortium"/>
            <person name="Kohler A."/>
            <person name="Kuo A."/>
            <person name="Nagy L.G."/>
            <person name="Floudas D."/>
            <person name="Copeland A."/>
            <person name="Barry K.W."/>
            <person name="Cichocki N."/>
            <person name="Veneault-Fourrey C."/>
            <person name="LaButti K."/>
            <person name="Lindquist E.A."/>
            <person name="Lipzen A."/>
            <person name="Lundell T."/>
            <person name="Morin E."/>
            <person name="Murat C."/>
            <person name="Riley R."/>
            <person name="Ohm R."/>
            <person name="Sun H."/>
            <person name="Tunlid A."/>
            <person name="Henrissat B."/>
            <person name="Grigoriev I.V."/>
            <person name="Hibbett D.S."/>
            <person name="Martin F."/>
        </authorList>
    </citation>
    <scope>NUCLEOTIDE SEQUENCE [LARGE SCALE GENOMIC DNA]</scope>
    <source>
        <strain evidence="3">h7</strain>
    </source>
</reference>
<sequence length="77" mass="9081">MSFHPATPLIPLRGPMTPFRSHSHRHPTTLIPRRARSMADETDNCALIRSTILIRRINWFQMTVDFPDVVRWKVETR</sequence>
<organism evidence="2 3">
    <name type="scientific">Hebeloma cylindrosporum</name>
    <dbReference type="NCBI Taxonomy" id="76867"/>
    <lineage>
        <taxon>Eukaryota</taxon>
        <taxon>Fungi</taxon>
        <taxon>Dikarya</taxon>
        <taxon>Basidiomycota</taxon>
        <taxon>Agaricomycotina</taxon>
        <taxon>Agaricomycetes</taxon>
        <taxon>Agaricomycetidae</taxon>
        <taxon>Agaricales</taxon>
        <taxon>Agaricineae</taxon>
        <taxon>Hymenogastraceae</taxon>
        <taxon>Hebeloma</taxon>
    </lineage>
</organism>
<accession>A0A0C2Y584</accession>
<dbReference type="Proteomes" id="UP000053424">
    <property type="component" value="Unassembled WGS sequence"/>
</dbReference>